<evidence type="ECO:0000313" key="3">
    <source>
        <dbReference type="Proteomes" id="UP000502608"/>
    </source>
</evidence>
<evidence type="ECO:0000256" key="1">
    <source>
        <dbReference type="SAM" id="Phobius"/>
    </source>
</evidence>
<name>A0A6G9QFR9_9GAMM</name>
<keyword evidence="1" id="KW-0812">Transmembrane</keyword>
<feature type="transmembrane region" description="Helical" evidence="1">
    <location>
        <begin position="70"/>
        <end position="87"/>
    </location>
</feature>
<evidence type="ECO:0000313" key="2">
    <source>
        <dbReference type="EMBL" id="QIR13316.1"/>
    </source>
</evidence>
<proteinExistence type="predicted"/>
<dbReference type="Proteomes" id="UP000502608">
    <property type="component" value="Chromosome"/>
</dbReference>
<keyword evidence="3" id="KW-1185">Reference proteome</keyword>
<dbReference type="KEGG" id="saes:HBH39_01445"/>
<feature type="transmembrane region" description="Helical" evidence="1">
    <location>
        <begin position="93"/>
        <end position="111"/>
    </location>
</feature>
<dbReference type="AlphaFoldDB" id="A0A6G9QFR9"/>
<protein>
    <recommendedName>
        <fullName evidence="4">DUF805 domain-containing protein</fullName>
    </recommendedName>
</protein>
<evidence type="ECO:0008006" key="4">
    <source>
        <dbReference type="Google" id="ProtNLM"/>
    </source>
</evidence>
<gene>
    <name evidence="2" type="ORF">HBH39_01445</name>
</gene>
<keyword evidence="1" id="KW-0472">Membrane</keyword>
<accession>A0A6G9QFR9</accession>
<dbReference type="RefSeq" id="WP_167674928.1">
    <property type="nucleotide sequence ID" value="NZ_CP050313.1"/>
</dbReference>
<keyword evidence="1" id="KW-1133">Transmembrane helix</keyword>
<sequence length="407" mass="45031">MQFNTLWCLQGRDNPLRFLIVMLVSLLLLSLVTLVFPQSVLILMIGVVLILVQSASTMRRLRDAAKSKRLMLMVMVPSFLLVLSCYFAPIGVIAGLSLLTLASSVYVGLFASDNKKRNYIEGYNGPASYEKVELGNVRRRQEPQVFGEHNQQVTTGIDASSHDAYSETQAIFASAPKQDKTATDTGELDGLQAEPMTKSSLKQSFQQFERFDVDQDDLASGSVTELVKSWVNSAKTHEKSILFGAKVAGVFVISALIVWAMVSFSQLNSDDEPSSASVKSNEHSIANQRVSVKLPDGFWVVMQNKILTVRWLGEDADAKRLWQLATAEGDQTCSELVFNDGSRYRPISVELMNDGGTEATFSPLDNKSIINHIAMRGSFKLCGYDFSLKGSQATLMQHHVFSDYLVQ</sequence>
<organism evidence="2 3">
    <name type="scientific">Shewanella aestuarii</name>
    <dbReference type="NCBI Taxonomy" id="1028752"/>
    <lineage>
        <taxon>Bacteria</taxon>
        <taxon>Pseudomonadati</taxon>
        <taxon>Pseudomonadota</taxon>
        <taxon>Gammaproteobacteria</taxon>
        <taxon>Alteromonadales</taxon>
        <taxon>Shewanellaceae</taxon>
        <taxon>Shewanella</taxon>
    </lineage>
</organism>
<feature type="transmembrane region" description="Helical" evidence="1">
    <location>
        <begin position="16"/>
        <end position="34"/>
    </location>
</feature>
<dbReference type="EMBL" id="CP050313">
    <property type="protein sequence ID" value="QIR13316.1"/>
    <property type="molecule type" value="Genomic_DNA"/>
</dbReference>
<reference evidence="2 3" key="1">
    <citation type="submission" date="2020-03" db="EMBL/GenBank/DDBJ databases">
        <title>Complete genome sequence of Shewanella sp.</title>
        <authorList>
            <person name="Kim Y.-S."/>
            <person name="Kim S.-J."/>
            <person name="Jung H.-K."/>
            <person name="Kim K.-H."/>
        </authorList>
    </citation>
    <scope>NUCLEOTIDE SEQUENCE [LARGE SCALE GENOMIC DNA]</scope>
    <source>
        <strain evidence="2 3">PN3F2</strain>
    </source>
</reference>
<feature type="transmembrane region" description="Helical" evidence="1">
    <location>
        <begin position="241"/>
        <end position="262"/>
    </location>
</feature>